<organism evidence="1 2">
    <name type="scientific">Streptomyces cinnabarinus</name>
    <dbReference type="NCBI Taxonomy" id="67287"/>
    <lineage>
        <taxon>Bacteria</taxon>
        <taxon>Bacillati</taxon>
        <taxon>Actinomycetota</taxon>
        <taxon>Actinomycetes</taxon>
        <taxon>Kitasatosporales</taxon>
        <taxon>Streptomycetaceae</taxon>
        <taxon>Streptomyces</taxon>
    </lineage>
</organism>
<sequence>MELHRRDAGPDRPQRIAEGDGLHIALMGIDGAGKSTIAVELADSLRAGGHEVEIVNFKRAMAGAEPATSGVLSHVAFAALRAQYAEAVPADPLNDLGALLAGDDDAAKFSEIEDGLRAVDVASNSARPLLSSAVLEIVGGFWVHSYVQSRLRDGVVVVNDSFGYKHVLKNVLLAQRLSGPGSPEHTEAQRVLDTARGLFHALFGPTYGYWVDTDPRLAVRWRAVTGDVTTPFESYGLAGEHGDDSFLAMQDHCRDAFRQAADQWRWQTVALADVPKDQNISGAVRRIEQDALGHLERARAAR</sequence>
<dbReference type="EMBL" id="CP114413">
    <property type="protein sequence ID" value="WAZ19603.1"/>
    <property type="molecule type" value="Genomic_DNA"/>
</dbReference>
<evidence type="ECO:0000313" key="1">
    <source>
        <dbReference type="EMBL" id="WAZ19603.1"/>
    </source>
</evidence>
<keyword evidence="2" id="KW-1185">Reference proteome</keyword>
<accession>A0ABY7K520</accession>
<evidence type="ECO:0008006" key="3">
    <source>
        <dbReference type="Google" id="ProtNLM"/>
    </source>
</evidence>
<dbReference type="RefSeq" id="WP_269657294.1">
    <property type="nucleotide sequence ID" value="NZ_CP114413.1"/>
</dbReference>
<dbReference type="InterPro" id="IPR027417">
    <property type="entry name" value="P-loop_NTPase"/>
</dbReference>
<dbReference type="Gene3D" id="3.40.50.300">
    <property type="entry name" value="P-loop containing nucleotide triphosphate hydrolases"/>
    <property type="match status" value="1"/>
</dbReference>
<evidence type="ECO:0000313" key="2">
    <source>
        <dbReference type="Proteomes" id="UP001164439"/>
    </source>
</evidence>
<dbReference type="SUPFAM" id="SSF52540">
    <property type="entry name" value="P-loop containing nucleoside triphosphate hydrolases"/>
    <property type="match status" value="1"/>
</dbReference>
<dbReference type="Proteomes" id="UP001164439">
    <property type="component" value="Chromosome"/>
</dbReference>
<name>A0ABY7K520_9ACTN</name>
<gene>
    <name evidence="1" type="ORF">STRCI_000664</name>
</gene>
<protein>
    <recommendedName>
        <fullName evidence="3">Thymidylate kinase</fullName>
    </recommendedName>
</protein>
<reference evidence="1" key="1">
    <citation type="submission" date="2022-12" db="EMBL/GenBank/DDBJ databases">
        <authorList>
            <person name="Ruckert C."/>
            <person name="Busche T."/>
            <person name="Kalinowski J."/>
            <person name="Wittmann C."/>
        </authorList>
    </citation>
    <scope>NUCLEOTIDE SEQUENCE</scope>
    <source>
        <strain evidence="1">DSM 40467</strain>
    </source>
</reference>
<proteinExistence type="predicted"/>